<gene>
    <name evidence="10" type="ORF">GPUH_LOCUS1114</name>
</gene>
<dbReference type="PANTHER" id="PTHR24292:SF102">
    <property type="entry name" value="CYTOCHROME P450 FAMILY-RELATED"/>
    <property type="match status" value="1"/>
</dbReference>
<evidence type="ECO:0000313" key="10">
    <source>
        <dbReference type="EMBL" id="VDK29403.1"/>
    </source>
</evidence>
<dbReference type="InterPro" id="IPR017972">
    <property type="entry name" value="Cyt_P450_CS"/>
</dbReference>
<reference evidence="10 11" key="2">
    <citation type="submission" date="2018-11" db="EMBL/GenBank/DDBJ databases">
        <authorList>
            <consortium name="Pathogen Informatics"/>
        </authorList>
    </citation>
    <scope>NUCLEOTIDE SEQUENCE [LARGE SCALE GENOMIC DNA]</scope>
</reference>
<accession>A0A183CXC3</accession>
<dbReference type="InterPro" id="IPR050476">
    <property type="entry name" value="Insect_CytP450_Detox"/>
</dbReference>
<keyword evidence="11" id="KW-1185">Reference proteome</keyword>
<evidence type="ECO:0000256" key="9">
    <source>
        <dbReference type="RuleBase" id="RU000461"/>
    </source>
</evidence>
<evidence type="ECO:0000313" key="12">
    <source>
        <dbReference type="WBParaSite" id="GPUH_0000111401-mRNA-1"/>
    </source>
</evidence>
<organism evidence="12">
    <name type="scientific">Gongylonema pulchrum</name>
    <dbReference type="NCBI Taxonomy" id="637853"/>
    <lineage>
        <taxon>Eukaryota</taxon>
        <taxon>Metazoa</taxon>
        <taxon>Ecdysozoa</taxon>
        <taxon>Nematoda</taxon>
        <taxon>Chromadorea</taxon>
        <taxon>Rhabditida</taxon>
        <taxon>Spirurina</taxon>
        <taxon>Spiruromorpha</taxon>
        <taxon>Spiruroidea</taxon>
        <taxon>Gongylonematidae</taxon>
        <taxon>Gongylonema</taxon>
    </lineage>
</organism>
<evidence type="ECO:0000256" key="4">
    <source>
        <dbReference type="ARBA" id="ARBA00022723"/>
    </source>
</evidence>
<keyword evidence="7 9" id="KW-0503">Monooxygenase</keyword>
<dbReference type="GO" id="GO:0016705">
    <property type="term" value="F:oxidoreductase activity, acting on paired donors, with incorporation or reduction of molecular oxygen"/>
    <property type="evidence" value="ECO:0007669"/>
    <property type="project" value="InterPro"/>
</dbReference>
<dbReference type="GO" id="GO:0005506">
    <property type="term" value="F:iron ion binding"/>
    <property type="evidence" value="ECO:0007669"/>
    <property type="project" value="InterPro"/>
</dbReference>
<sequence length="236" mass="27510">MRKRYEPTVLWMGHTDFLHIMKRMEDKEWKEWAAEADGPCYVSTLKIIPKLTQEEIISQCRFLTSAGFDTTANTLTYLTYLLANHPAEQNKLWAEVETLNEITFASVQLLKYLHYAIMETLRLFPHASMLQSRVCVQQCVIGPCTFRKGLGIIFDTWSLHRDSSVWGGDAEQFKPERFANRTEQQMLSWMPFGAGPRQCIGMRFALLETKVVICRMMKRFQFRKVEDSREVGLPKI</sequence>
<keyword evidence="4 8" id="KW-0479">Metal-binding</keyword>
<reference evidence="12" key="1">
    <citation type="submission" date="2016-06" db="UniProtKB">
        <authorList>
            <consortium name="WormBaseParasite"/>
        </authorList>
    </citation>
    <scope>IDENTIFICATION</scope>
</reference>
<evidence type="ECO:0000256" key="2">
    <source>
        <dbReference type="ARBA" id="ARBA00010617"/>
    </source>
</evidence>
<comment type="similarity">
    <text evidence="2 9">Belongs to the cytochrome P450 family.</text>
</comment>
<dbReference type="EMBL" id="UYRT01001249">
    <property type="protein sequence ID" value="VDK29403.1"/>
    <property type="molecule type" value="Genomic_DNA"/>
</dbReference>
<keyword evidence="3 8" id="KW-0349">Heme</keyword>
<comment type="cofactor">
    <cofactor evidence="1 8">
        <name>heme</name>
        <dbReference type="ChEBI" id="CHEBI:30413"/>
    </cofactor>
</comment>
<dbReference type="OrthoDB" id="2789670at2759"/>
<keyword evidence="6 8" id="KW-0408">Iron</keyword>
<proteinExistence type="inferred from homology"/>
<evidence type="ECO:0000256" key="6">
    <source>
        <dbReference type="ARBA" id="ARBA00023004"/>
    </source>
</evidence>
<dbReference type="InterPro" id="IPR002401">
    <property type="entry name" value="Cyt_P450_E_grp-I"/>
</dbReference>
<evidence type="ECO:0000256" key="1">
    <source>
        <dbReference type="ARBA" id="ARBA00001971"/>
    </source>
</evidence>
<dbReference type="SUPFAM" id="SSF48264">
    <property type="entry name" value="Cytochrome P450"/>
    <property type="match status" value="1"/>
</dbReference>
<dbReference type="Pfam" id="PF00067">
    <property type="entry name" value="p450"/>
    <property type="match status" value="1"/>
</dbReference>
<name>A0A183CXC3_9BILA</name>
<dbReference type="AlphaFoldDB" id="A0A183CXC3"/>
<evidence type="ECO:0000313" key="11">
    <source>
        <dbReference type="Proteomes" id="UP000271098"/>
    </source>
</evidence>
<dbReference type="PRINTS" id="PR00385">
    <property type="entry name" value="P450"/>
</dbReference>
<evidence type="ECO:0000256" key="7">
    <source>
        <dbReference type="ARBA" id="ARBA00023033"/>
    </source>
</evidence>
<evidence type="ECO:0000256" key="8">
    <source>
        <dbReference type="PIRSR" id="PIRSR602401-1"/>
    </source>
</evidence>
<evidence type="ECO:0000256" key="3">
    <source>
        <dbReference type="ARBA" id="ARBA00022617"/>
    </source>
</evidence>
<dbReference type="PRINTS" id="PR00463">
    <property type="entry name" value="EP450I"/>
</dbReference>
<dbReference type="InterPro" id="IPR001128">
    <property type="entry name" value="Cyt_P450"/>
</dbReference>
<dbReference type="WBParaSite" id="GPUH_0000111401-mRNA-1">
    <property type="protein sequence ID" value="GPUH_0000111401-mRNA-1"/>
    <property type="gene ID" value="GPUH_0000111401"/>
</dbReference>
<keyword evidence="5 9" id="KW-0560">Oxidoreductase</keyword>
<dbReference type="PANTHER" id="PTHR24292">
    <property type="entry name" value="CYTOCHROME P450"/>
    <property type="match status" value="1"/>
</dbReference>
<protein>
    <submittedName>
        <fullName evidence="12">Cytochrome P450</fullName>
    </submittedName>
</protein>
<feature type="binding site" description="axial binding residue" evidence="8">
    <location>
        <position position="199"/>
    </location>
    <ligand>
        <name>heme</name>
        <dbReference type="ChEBI" id="CHEBI:30413"/>
    </ligand>
    <ligandPart>
        <name>Fe</name>
        <dbReference type="ChEBI" id="CHEBI:18248"/>
    </ligandPart>
</feature>
<dbReference type="PROSITE" id="PS00086">
    <property type="entry name" value="CYTOCHROME_P450"/>
    <property type="match status" value="1"/>
</dbReference>
<dbReference type="Proteomes" id="UP000271098">
    <property type="component" value="Unassembled WGS sequence"/>
</dbReference>
<evidence type="ECO:0000256" key="5">
    <source>
        <dbReference type="ARBA" id="ARBA00023002"/>
    </source>
</evidence>
<dbReference type="GO" id="GO:0004497">
    <property type="term" value="F:monooxygenase activity"/>
    <property type="evidence" value="ECO:0007669"/>
    <property type="project" value="UniProtKB-KW"/>
</dbReference>
<dbReference type="GO" id="GO:0020037">
    <property type="term" value="F:heme binding"/>
    <property type="evidence" value="ECO:0007669"/>
    <property type="project" value="InterPro"/>
</dbReference>
<dbReference type="Gene3D" id="1.10.630.10">
    <property type="entry name" value="Cytochrome P450"/>
    <property type="match status" value="1"/>
</dbReference>
<dbReference type="InterPro" id="IPR036396">
    <property type="entry name" value="Cyt_P450_sf"/>
</dbReference>